<dbReference type="InterPro" id="IPR050966">
    <property type="entry name" value="Glutamyl_endopeptidase"/>
</dbReference>
<evidence type="ECO:0000256" key="6">
    <source>
        <dbReference type="RuleBase" id="RU004296"/>
    </source>
</evidence>
<dbReference type="InterPro" id="IPR001254">
    <property type="entry name" value="Trypsin_dom"/>
</dbReference>
<dbReference type="Gene3D" id="2.40.10.10">
    <property type="entry name" value="Trypsin-like serine proteases"/>
    <property type="match status" value="2"/>
</dbReference>
<keyword evidence="9" id="KW-1185">Reference proteome</keyword>
<evidence type="ECO:0000313" key="8">
    <source>
        <dbReference type="EMBL" id="MBQ0937014.1"/>
    </source>
</evidence>
<comment type="caution">
    <text evidence="8">The sequence shown here is derived from an EMBL/GenBank/DDBJ whole genome shotgun (WGS) entry which is preliminary data.</text>
</comment>
<dbReference type="GO" id="GO:0016787">
    <property type="term" value="F:hydrolase activity"/>
    <property type="evidence" value="ECO:0007669"/>
    <property type="project" value="UniProtKB-KW"/>
</dbReference>
<evidence type="ECO:0000259" key="7">
    <source>
        <dbReference type="Pfam" id="PF00089"/>
    </source>
</evidence>
<organism evidence="8 9">
    <name type="scientific">Ideonella paludis</name>
    <dbReference type="NCBI Taxonomy" id="1233411"/>
    <lineage>
        <taxon>Bacteria</taxon>
        <taxon>Pseudomonadati</taxon>
        <taxon>Pseudomonadota</taxon>
        <taxon>Betaproteobacteria</taxon>
        <taxon>Burkholderiales</taxon>
        <taxon>Sphaerotilaceae</taxon>
        <taxon>Ideonella</taxon>
    </lineage>
</organism>
<dbReference type="PRINTS" id="PR00839">
    <property type="entry name" value="V8PROTEASE"/>
</dbReference>
<gene>
    <name evidence="8" type="ORF">KAK11_16925</name>
</gene>
<dbReference type="Proteomes" id="UP000672097">
    <property type="component" value="Unassembled WGS sequence"/>
</dbReference>
<dbReference type="RefSeq" id="WP_210810418.1">
    <property type="nucleotide sequence ID" value="NZ_JAGQDG010000006.1"/>
</dbReference>
<evidence type="ECO:0000313" key="9">
    <source>
        <dbReference type="Proteomes" id="UP000672097"/>
    </source>
</evidence>
<keyword evidence="2 6" id="KW-0645">Protease</keyword>
<protein>
    <recommendedName>
        <fullName evidence="6">Serine protease</fullName>
        <ecNumber evidence="6">3.4.21.-</ecNumber>
    </recommendedName>
</protein>
<feature type="domain" description="Peptidase S1" evidence="7">
    <location>
        <begin position="133"/>
        <end position="300"/>
    </location>
</feature>
<dbReference type="Pfam" id="PF00089">
    <property type="entry name" value="Trypsin"/>
    <property type="match status" value="1"/>
</dbReference>
<dbReference type="PANTHER" id="PTHR15462">
    <property type="entry name" value="SERINE PROTEASE"/>
    <property type="match status" value="1"/>
</dbReference>
<name>A0ABS5E0R6_9BURK</name>
<keyword evidence="4 6" id="KW-0378">Hydrolase</keyword>
<evidence type="ECO:0000256" key="2">
    <source>
        <dbReference type="ARBA" id="ARBA00022670"/>
    </source>
</evidence>
<evidence type="ECO:0000256" key="4">
    <source>
        <dbReference type="ARBA" id="ARBA00022801"/>
    </source>
</evidence>
<dbReference type="EMBL" id="JAGQDG010000006">
    <property type="protein sequence ID" value="MBQ0937014.1"/>
    <property type="molecule type" value="Genomic_DNA"/>
</dbReference>
<sequence length="332" mass="34100">MSFAFTSRRLTTLALATAALGLASAAQADNKNLPVASDGTMPSLVVTSTVPGGAFAGHNKRGVALDAEAEFPASRLTAAEQAVFAATFKPKMAPYASAAEALDPESVINSDRRFRVYPQESGYPYRAVGLLTFNQGSGSFSCTAWLISNNTVATAGHCVHSGGSTGVWSTNVVFYPARNGGLSPYGSCTATRLHSVTGWTSSANPEYDYGAARLNCTVGNTTGWLGRAWTTASQVGVPIGIFGYPGDKLSGTQWGGAGAVAVSEARKTRYPIDTAGGQSGAPVVQADGTGPGTCQGDCGIAIHAYAASGGNNSGTRITQAVNNNLQTWINQP</sequence>
<accession>A0ABS5E0R6</accession>
<dbReference type="SUPFAM" id="SSF50494">
    <property type="entry name" value="Trypsin-like serine proteases"/>
    <property type="match status" value="1"/>
</dbReference>
<evidence type="ECO:0000256" key="5">
    <source>
        <dbReference type="ARBA" id="ARBA00022825"/>
    </source>
</evidence>
<feature type="chain" id="PRO_5045013674" description="Serine protease" evidence="6">
    <location>
        <begin position="29"/>
        <end position="332"/>
    </location>
</feature>
<feature type="signal peptide" evidence="6">
    <location>
        <begin position="1"/>
        <end position="28"/>
    </location>
</feature>
<evidence type="ECO:0000256" key="3">
    <source>
        <dbReference type="ARBA" id="ARBA00022729"/>
    </source>
</evidence>
<evidence type="ECO:0000256" key="1">
    <source>
        <dbReference type="ARBA" id="ARBA00008764"/>
    </source>
</evidence>
<keyword evidence="5 6" id="KW-0720">Serine protease</keyword>
<dbReference type="PANTHER" id="PTHR15462:SF8">
    <property type="entry name" value="SERINE PROTEASE"/>
    <property type="match status" value="1"/>
</dbReference>
<dbReference type="InterPro" id="IPR009003">
    <property type="entry name" value="Peptidase_S1_PA"/>
</dbReference>
<reference evidence="8 9" key="1">
    <citation type="submission" date="2021-04" db="EMBL/GenBank/DDBJ databases">
        <title>The genome sequence of type strain Ideonella paludis KCTC 32238.</title>
        <authorList>
            <person name="Liu Y."/>
        </authorList>
    </citation>
    <scope>NUCLEOTIDE SEQUENCE [LARGE SCALE GENOMIC DNA]</scope>
    <source>
        <strain evidence="8 9">KCTC 32238</strain>
    </source>
</reference>
<dbReference type="InterPro" id="IPR008256">
    <property type="entry name" value="Peptidase_S1B"/>
</dbReference>
<comment type="similarity">
    <text evidence="1 6">Belongs to the peptidase S1B family.</text>
</comment>
<dbReference type="InterPro" id="IPR043504">
    <property type="entry name" value="Peptidase_S1_PA_chymotrypsin"/>
</dbReference>
<keyword evidence="3 6" id="KW-0732">Signal</keyword>
<proteinExistence type="inferred from homology"/>
<dbReference type="EC" id="3.4.21.-" evidence="6"/>